<reference evidence="2 3" key="1">
    <citation type="journal article" date="2012" name="Stand. Genomic Sci.">
        <title>Complete genome sequence of Halopiger xanaduensis type strain (SH-6(T)).</title>
        <authorList>
            <person name="Anderson I."/>
            <person name="Tindall B.J."/>
            <person name="Rohde M."/>
            <person name="Lucas S."/>
            <person name="Han J."/>
            <person name="Lapidus A."/>
            <person name="Cheng J.F."/>
            <person name="Goodwin L."/>
            <person name="Pitluck S."/>
            <person name="Peters L."/>
            <person name="Pati A."/>
            <person name="Mikhailova N."/>
            <person name="Pagani I."/>
            <person name="Teshima H."/>
            <person name="Han C."/>
            <person name="Tapia R."/>
            <person name="Land M."/>
            <person name="Woyke T."/>
            <person name="Klenk H.P."/>
            <person name="Kyrpides N."/>
            <person name="Ivanova N."/>
        </authorList>
    </citation>
    <scope>NUCLEOTIDE SEQUENCE [LARGE SCALE GENOMIC DNA]</scope>
    <source>
        <strain evidence="3">DSM 18323 / JCM 14033 / SH-6</strain>
    </source>
</reference>
<evidence type="ECO:0000313" key="2">
    <source>
        <dbReference type="EMBL" id="AEH37031.1"/>
    </source>
</evidence>
<evidence type="ECO:0000256" key="1">
    <source>
        <dbReference type="SAM" id="MobiDB-lite"/>
    </source>
</evidence>
<dbReference type="OrthoDB" id="204348at2157"/>
<feature type="compositionally biased region" description="Gly residues" evidence="1">
    <location>
        <begin position="112"/>
        <end position="122"/>
    </location>
</feature>
<dbReference type="RefSeq" id="WP_013879922.1">
    <property type="nucleotide sequence ID" value="NC_015666.1"/>
</dbReference>
<dbReference type="AlphaFoldDB" id="F8DAT7"/>
<sequence>MSDTDWTDRIVGARMTLDQEFSSRIAESRFSNQQWSLIMTATELEIEHADDPERARIVANTDKVDQIMPELENVDQGMGAMGGPGAGGGSGSGAGNASGSGGGLVDSIKGALGLGGDGGSGQGAKREAAERLTQEYADELQSKLESNGKWESIREIAAEN</sequence>
<dbReference type="KEGG" id="hxa:Halxa_2412"/>
<dbReference type="EMBL" id="CP002839">
    <property type="protein sequence ID" value="AEH37031.1"/>
    <property type="molecule type" value="Genomic_DNA"/>
</dbReference>
<gene>
    <name evidence="2" type="ordered locus">Halxa_2412</name>
</gene>
<dbReference type="InterPro" id="IPR043821">
    <property type="entry name" value="DUF5799"/>
</dbReference>
<dbReference type="Pfam" id="PF19113">
    <property type="entry name" value="DUF5799"/>
    <property type="match status" value="1"/>
</dbReference>
<evidence type="ECO:0000313" key="3">
    <source>
        <dbReference type="Proteomes" id="UP000006794"/>
    </source>
</evidence>
<name>F8DAT7_HALXS</name>
<keyword evidence="3" id="KW-1185">Reference proteome</keyword>
<dbReference type="eggNOG" id="arCOG04569">
    <property type="taxonomic scope" value="Archaea"/>
</dbReference>
<proteinExistence type="predicted"/>
<dbReference type="Proteomes" id="UP000006794">
    <property type="component" value="Chromosome"/>
</dbReference>
<accession>F8DAT7</accession>
<feature type="compositionally biased region" description="Gly residues" evidence="1">
    <location>
        <begin position="79"/>
        <end position="104"/>
    </location>
</feature>
<organism evidence="2 3">
    <name type="scientific">Halopiger xanaduensis (strain DSM 18323 / JCM 14033 / SH-6)</name>
    <dbReference type="NCBI Taxonomy" id="797210"/>
    <lineage>
        <taxon>Archaea</taxon>
        <taxon>Methanobacteriati</taxon>
        <taxon>Methanobacteriota</taxon>
        <taxon>Stenosarchaea group</taxon>
        <taxon>Halobacteria</taxon>
        <taxon>Halobacteriales</taxon>
        <taxon>Natrialbaceae</taxon>
        <taxon>Halopiger</taxon>
    </lineage>
</organism>
<feature type="region of interest" description="Disordered" evidence="1">
    <location>
        <begin position="75"/>
        <end position="131"/>
    </location>
</feature>
<protein>
    <submittedName>
        <fullName evidence="2">Uncharacterized protein</fullName>
    </submittedName>
</protein>
<dbReference type="GeneID" id="10797368"/>
<dbReference type="HOGENOM" id="CLU_110566_0_0_2"/>